<dbReference type="AlphaFoldDB" id="A0A7R9BZA1"/>
<keyword evidence="2" id="KW-1185">Reference proteome</keyword>
<accession>A0A7R9BZA1</accession>
<evidence type="ECO:0008006" key="3">
    <source>
        <dbReference type="Google" id="ProtNLM"/>
    </source>
</evidence>
<gene>
    <name evidence="1" type="ORF">NMOB1V02_LOCUS10540</name>
</gene>
<protein>
    <recommendedName>
        <fullName evidence="3">Protein FAM177A1</fullName>
    </recommendedName>
</protein>
<dbReference type="PANTHER" id="PTHR31206">
    <property type="entry name" value="LP10445P"/>
    <property type="match status" value="1"/>
</dbReference>
<dbReference type="Pfam" id="PF14774">
    <property type="entry name" value="FAM177"/>
    <property type="match status" value="1"/>
</dbReference>
<dbReference type="Proteomes" id="UP000678499">
    <property type="component" value="Unassembled WGS sequence"/>
</dbReference>
<dbReference type="EMBL" id="CAJPEX010004519">
    <property type="protein sequence ID" value="CAG0923074.1"/>
    <property type="molecule type" value="Genomic_DNA"/>
</dbReference>
<dbReference type="OrthoDB" id="45963at2759"/>
<name>A0A7R9BZA1_9CRUS</name>
<dbReference type="PANTHER" id="PTHR31206:SF1">
    <property type="entry name" value="LP10445P"/>
    <property type="match status" value="1"/>
</dbReference>
<dbReference type="InterPro" id="IPR028260">
    <property type="entry name" value="FAM177"/>
</dbReference>
<dbReference type="EMBL" id="OA886556">
    <property type="protein sequence ID" value="CAD7282922.1"/>
    <property type="molecule type" value="Genomic_DNA"/>
</dbReference>
<proteinExistence type="predicted"/>
<sequence length="168" mass="19149">METKLEDFAPEKRVKKPKRVLHFSDGVLEEYSDQEGDELDGVSTNGNAVNEVALVPAEWGPWFWFVTTSTLGKLLSMADSAGGTLANFFGITSPKYQLEIDEFERMQQEDKEREEKLKEQMAGWESTETCHTAVVDSPISTDEVRITSIEGKFKLPEIHPKSDKWERY</sequence>
<reference evidence="1" key="1">
    <citation type="submission" date="2020-11" db="EMBL/GenBank/DDBJ databases">
        <authorList>
            <person name="Tran Van P."/>
        </authorList>
    </citation>
    <scope>NUCLEOTIDE SEQUENCE</scope>
</reference>
<evidence type="ECO:0000313" key="2">
    <source>
        <dbReference type="Proteomes" id="UP000678499"/>
    </source>
</evidence>
<organism evidence="1">
    <name type="scientific">Notodromas monacha</name>
    <dbReference type="NCBI Taxonomy" id="399045"/>
    <lineage>
        <taxon>Eukaryota</taxon>
        <taxon>Metazoa</taxon>
        <taxon>Ecdysozoa</taxon>
        <taxon>Arthropoda</taxon>
        <taxon>Crustacea</taxon>
        <taxon>Oligostraca</taxon>
        <taxon>Ostracoda</taxon>
        <taxon>Podocopa</taxon>
        <taxon>Podocopida</taxon>
        <taxon>Cypridocopina</taxon>
        <taxon>Cypridoidea</taxon>
        <taxon>Cyprididae</taxon>
        <taxon>Notodromas</taxon>
    </lineage>
</organism>
<evidence type="ECO:0000313" key="1">
    <source>
        <dbReference type="EMBL" id="CAD7282922.1"/>
    </source>
</evidence>